<keyword evidence="1" id="KW-0472">Membrane</keyword>
<reference evidence="2 4" key="1">
    <citation type="submission" date="2015-04" db="EMBL/GenBank/DDBJ databases">
        <title>The draft genome sequence of Roseovarius indicus B108T.</title>
        <authorList>
            <person name="Li G."/>
            <person name="Lai Q."/>
            <person name="Shao Z."/>
            <person name="Yan P."/>
        </authorList>
    </citation>
    <scope>NUCLEOTIDE SEQUENCE [LARGE SCALE GENOMIC DNA]</scope>
    <source>
        <strain evidence="2 4">B108</strain>
    </source>
</reference>
<dbReference type="EMBL" id="CP031598">
    <property type="protein sequence ID" value="QEW27196.1"/>
    <property type="molecule type" value="Genomic_DNA"/>
</dbReference>
<evidence type="ECO:0000313" key="5">
    <source>
        <dbReference type="Proteomes" id="UP000325785"/>
    </source>
</evidence>
<dbReference type="KEGG" id="rid:RIdsm_03007"/>
<dbReference type="Proteomes" id="UP000325785">
    <property type="component" value="Chromosome"/>
</dbReference>
<organism evidence="2 4">
    <name type="scientific">Roseovarius indicus</name>
    <dbReference type="NCBI Taxonomy" id="540747"/>
    <lineage>
        <taxon>Bacteria</taxon>
        <taxon>Pseudomonadati</taxon>
        <taxon>Pseudomonadota</taxon>
        <taxon>Alphaproteobacteria</taxon>
        <taxon>Rhodobacterales</taxon>
        <taxon>Roseobacteraceae</taxon>
        <taxon>Roseovarius</taxon>
    </lineage>
</organism>
<feature type="transmembrane region" description="Helical" evidence="1">
    <location>
        <begin position="147"/>
        <end position="166"/>
    </location>
</feature>
<evidence type="ECO:0000313" key="3">
    <source>
        <dbReference type="EMBL" id="QEW27196.1"/>
    </source>
</evidence>
<keyword evidence="1" id="KW-1133">Transmembrane helix</keyword>
<keyword evidence="1" id="KW-0812">Transmembrane</keyword>
<reference evidence="3 5" key="2">
    <citation type="submission" date="2018-08" db="EMBL/GenBank/DDBJ databases">
        <title>Genetic Globetrotter - A new plasmid hitch-hiking vast phylogenetic and geographic distances.</title>
        <authorList>
            <person name="Vollmers J."/>
            <person name="Petersen J."/>
        </authorList>
    </citation>
    <scope>NUCLEOTIDE SEQUENCE [LARGE SCALE GENOMIC DNA]</scope>
    <source>
        <strain evidence="3 5">DSM 26383</strain>
    </source>
</reference>
<evidence type="ECO:0000313" key="2">
    <source>
        <dbReference type="EMBL" id="KRS17983.1"/>
    </source>
</evidence>
<name>A0A0T5PAL9_9RHOB</name>
<accession>A0A0T5PAL9</accession>
<dbReference type="EMBL" id="LAXI01000005">
    <property type="protein sequence ID" value="KRS17983.1"/>
    <property type="molecule type" value="Genomic_DNA"/>
</dbReference>
<feature type="transmembrane region" description="Helical" evidence="1">
    <location>
        <begin position="20"/>
        <end position="39"/>
    </location>
</feature>
<dbReference type="Proteomes" id="UP000051401">
    <property type="component" value="Unassembled WGS sequence"/>
</dbReference>
<feature type="transmembrane region" description="Helical" evidence="1">
    <location>
        <begin position="106"/>
        <end position="127"/>
    </location>
</feature>
<proteinExistence type="predicted"/>
<keyword evidence="4" id="KW-1185">Reference proteome</keyword>
<evidence type="ECO:0000313" key="4">
    <source>
        <dbReference type="Proteomes" id="UP000051401"/>
    </source>
</evidence>
<dbReference type="RefSeq" id="WP_057816204.1">
    <property type="nucleotide sequence ID" value="NZ_CAXRJZ010000013.1"/>
</dbReference>
<dbReference type="OrthoDB" id="7847071at2"/>
<feature type="transmembrane region" description="Helical" evidence="1">
    <location>
        <begin position="79"/>
        <end position="100"/>
    </location>
</feature>
<dbReference type="AlphaFoldDB" id="A0A0T5PAL9"/>
<dbReference type="PATRIC" id="fig|540747.5.peg.5033"/>
<gene>
    <name evidence="3" type="ORF">RIdsm_03007</name>
    <name evidence="2" type="ORF">XM52_10540</name>
</gene>
<evidence type="ECO:0000256" key="1">
    <source>
        <dbReference type="SAM" id="Phobius"/>
    </source>
</evidence>
<dbReference type="STRING" id="540747.SAMN04488031_101338"/>
<sequence length="175" mass="19870">MDWYESVFELIDMRSFSNLWFWIILAVMWSSTSHWVLGVPWDMVMRARKGDSEERVHDLEAMVRINTNRILLIAEESGLLLAASSCFLLTMLALLGFVYGNEFSQAVFLLAFPMSIIGLLSIATSHAIRRDGLQGEPLFRMMHKHRVLTQVVGVISIFITAMWGMLQNMTIGALG</sequence>
<protein>
    <submittedName>
        <fullName evidence="2">Component of SufBCD complex</fullName>
    </submittedName>
</protein>